<evidence type="ECO:0000313" key="2">
    <source>
        <dbReference type="EMBL" id="CDQ04081.1"/>
    </source>
</evidence>
<gene>
    <name evidence="2" type="primary">Bm1573</name>
    <name evidence="2" type="ORF">BM_Bm1573</name>
</gene>
<evidence type="ECO:0000256" key="1">
    <source>
        <dbReference type="SAM" id="Phobius"/>
    </source>
</evidence>
<accession>A0A1I9G741</accession>
<name>A0A1I9G741_BRUMA</name>
<proteinExistence type="predicted"/>
<dbReference type="AlphaFoldDB" id="A0A1I9G741"/>
<keyword evidence="1" id="KW-0472">Membrane</keyword>
<dbReference type="EMBL" id="LN859885">
    <property type="protein sequence ID" value="CDQ04081.1"/>
    <property type="molecule type" value="Genomic_DNA"/>
</dbReference>
<feature type="non-terminal residue" evidence="2">
    <location>
        <position position="63"/>
    </location>
</feature>
<keyword evidence="1" id="KW-0812">Transmembrane</keyword>
<keyword evidence="1" id="KW-1133">Transmembrane helix</keyword>
<protein>
    <submittedName>
        <fullName evidence="2">Bm1573</fullName>
    </submittedName>
</protein>
<organism evidence="2">
    <name type="scientific">Brugia malayi</name>
    <name type="common">Filarial nematode worm</name>
    <dbReference type="NCBI Taxonomy" id="6279"/>
    <lineage>
        <taxon>Eukaryota</taxon>
        <taxon>Metazoa</taxon>
        <taxon>Ecdysozoa</taxon>
        <taxon>Nematoda</taxon>
        <taxon>Chromadorea</taxon>
        <taxon>Rhabditida</taxon>
        <taxon>Spirurina</taxon>
        <taxon>Spiruromorpha</taxon>
        <taxon>Filarioidea</taxon>
        <taxon>Onchocercidae</taxon>
        <taxon>Brugia</taxon>
    </lineage>
</organism>
<sequence>MKQQKWNNLPESLTMIYNEYDNNLIKQHFVSSIVLITYLSPYLFLSPLAIYYVFRLFAQKVVE</sequence>
<reference evidence="2" key="2">
    <citation type="submission" date="2012-12" db="EMBL/GenBank/DDBJ databases">
        <authorList>
            <consortium name="WormBase Consortium"/>
            <person name="Ghedin E."/>
            <person name="Paulini M."/>
        </authorList>
    </citation>
    <scope>NUCLEOTIDE SEQUENCE</scope>
    <source>
        <strain evidence="2">FR3</strain>
    </source>
</reference>
<feature type="transmembrane region" description="Helical" evidence="1">
    <location>
        <begin position="29"/>
        <end position="54"/>
    </location>
</feature>
<reference evidence="2" key="1">
    <citation type="journal article" date="2007" name="Science">
        <title>Draft genome of the filarial nematode parasite Brugia malayi.</title>
        <authorList>
            <person name="Ghedin E."/>
            <person name="Wang S."/>
            <person name="Spiro D."/>
            <person name="Caler E."/>
            <person name="Zhao Q."/>
            <person name="Crabtree J."/>
            <person name="Allen J.E."/>
            <person name="Delcher A.L."/>
            <person name="Guiliano D.B."/>
            <person name="Miranda-Saavedra D."/>
            <person name="Angiuoli S.V."/>
            <person name="Creasy T."/>
            <person name="Amedeo P."/>
            <person name="Haas B."/>
            <person name="El-Sayed N.M."/>
            <person name="Wortman J.R."/>
            <person name="Feldblyum T."/>
            <person name="Tallon L."/>
            <person name="Schatz M."/>
            <person name="Shumway M."/>
            <person name="Koo H."/>
            <person name="Salzberg S.L."/>
            <person name="Schobel S."/>
            <person name="Pertea M."/>
            <person name="Pop M."/>
            <person name="White O."/>
            <person name="Barton G.J."/>
            <person name="Carlow C.K."/>
            <person name="Crawford M.J."/>
            <person name="Daub J."/>
            <person name="Dimmic M.W."/>
            <person name="Estes C.F."/>
            <person name="Foster J.M."/>
            <person name="Ganatra M."/>
            <person name="Gregory W.F."/>
            <person name="Johnson N.M."/>
            <person name="Jin J."/>
            <person name="Komuniecki R."/>
            <person name="Korf I."/>
            <person name="Kumar S."/>
            <person name="Laney S."/>
            <person name="Li B.W."/>
            <person name="Li W."/>
            <person name="Lindblom T.H."/>
            <person name="Lustigman S."/>
            <person name="Ma D."/>
            <person name="Maina C.V."/>
            <person name="Martin D.M."/>
            <person name="McCarter J.P."/>
            <person name="McReynolds L."/>
            <person name="Mitreva M."/>
            <person name="Nutman T.B."/>
            <person name="Parkinson J."/>
            <person name="Peregrin-Alvarez J.M."/>
            <person name="Poole C."/>
            <person name="Ren Q."/>
            <person name="Saunders L."/>
            <person name="Sluder A.E."/>
            <person name="Smith K."/>
            <person name="Stanke M."/>
            <person name="Unnasch T.R."/>
            <person name="Ware J."/>
            <person name="Wei A.D."/>
            <person name="Weil G."/>
            <person name="Williams D.J."/>
            <person name="Zhang Y."/>
            <person name="Williams S.A."/>
            <person name="Fraser-Liggett C."/>
            <person name="Slatko B."/>
            <person name="Blaxter M.L."/>
            <person name="Scott A.L."/>
        </authorList>
    </citation>
    <scope>NUCLEOTIDE SEQUENCE</scope>
    <source>
        <strain evidence="2">FR3</strain>
    </source>
</reference>